<evidence type="ECO:0000313" key="7">
    <source>
        <dbReference type="Proteomes" id="UP001209878"/>
    </source>
</evidence>
<keyword evidence="1" id="KW-0594">Phospholipid biosynthesis</keyword>
<dbReference type="Gene3D" id="3.90.1200.10">
    <property type="match status" value="1"/>
</dbReference>
<evidence type="ECO:0000256" key="4">
    <source>
        <dbReference type="ARBA" id="ARBA00038211"/>
    </source>
</evidence>
<keyword evidence="1" id="KW-0444">Lipid biosynthesis</keyword>
<sequence>MGCWHKDDPAQEEMVLIRIYGENSELFLDRDAEIRTIQLLHAVGCARPLFARFTNGIAYGFFPGTCLDETTVRDPVIGRLVAQLMVKIHSIDPDEIMKHNNLSGLDISRKPVIFKWLWKWLDLVPDEFSDTELNKRYKSEVISKLQMRRELEMLQRELESVGSPVVFCHNDLLPANIVYDEKKGVLAFIDFEYAAFNYEGFAIGSHFAEYVGVENTDFNLYPDREYQLQWLRTYLEFKAVQQGSDSSKVTDRDVDMLYVQVNKFVLSTHFLVGLWGVIQAGISSIDFDFLGYGISRFNEYFAKRDAFLSLKMPT</sequence>
<dbReference type="EMBL" id="JAODUO010002313">
    <property type="protein sequence ID" value="KAK2153389.1"/>
    <property type="molecule type" value="Genomic_DNA"/>
</dbReference>
<evidence type="ECO:0000256" key="3">
    <source>
        <dbReference type="ARBA" id="ARBA00037883"/>
    </source>
</evidence>
<reference evidence="6" key="1">
    <citation type="journal article" date="2023" name="Mol. Biol. Evol.">
        <title>Third-Generation Sequencing Reveals the Adaptive Role of the Epigenome in Three Deep-Sea Polychaetes.</title>
        <authorList>
            <person name="Perez M."/>
            <person name="Aroh O."/>
            <person name="Sun Y."/>
            <person name="Lan Y."/>
            <person name="Juniper S.K."/>
            <person name="Young C.R."/>
            <person name="Angers B."/>
            <person name="Qian P.Y."/>
        </authorList>
    </citation>
    <scope>NUCLEOTIDE SEQUENCE</scope>
    <source>
        <strain evidence="6">R07B-5</strain>
    </source>
</reference>
<dbReference type="GO" id="GO:0004305">
    <property type="term" value="F:ethanolamine kinase activity"/>
    <property type="evidence" value="ECO:0007669"/>
    <property type="project" value="UniProtKB-EC"/>
</dbReference>
<dbReference type="PANTHER" id="PTHR22603">
    <property type="entry name" value="CHOLINE/ETHANOALAMINE KINASE"/>
    <property type="match status" value="1"/>
</dbReference>
<accession>A0AAD9JI29</accession>
<comment type="caution">
    <text evidence="6">The sequence shown here is derived from an EMBL/GenBank/DDBJ whole genome shotgun (WGS) entry which is preliminary data.</text>
</comment>
<dbReference type="Pfam" id="PF01633">
    <property type="entry name" value="Choline_kinase"/>
    <property type="match status" value="1"/>
</dbReference>
<protein>
    <recommendedName>
        <fullName evidence="5">ethanolamine kinase</fullName>
        <ecNumber evidence="5">2.7.1.82</ecNumber>
    </recommendedName>
</protein>
<evidence type="ECO:0000256" key="2">
    <source>
        <dbReference type="ARBA" id="ARBA00023264"/>
    </source>
</evidence>
<dbReference type="InterPro" id="IPR011009">
    <property type="entry name" value="Kinase-like_dom_sf"/>
</dbReference>
<dbReference type="GO" id="GO:0006646">
    <property type="term" value="P:phosphatidylethanolamine biosynthetic process"/>
    <property type="evidence" value="ECO:0007669"/>
    <property type="project" value="TreeGrafter"/>
</dbReference>
<comment type="pathway">
    <text evidence="3">Phospholipid metabolism; phosphatidylethanolamine biosynthesis; phosphatidylethanolamine from ethanolamine: step 1/3.</text>
</comment>
<proteinExistence type="inferred from homology"/>
<dbReference type="PANTHER" id="PTHR22603:SF66">
    <property type="entry name" value="ETHANOLAMINE KINASE"/>
    <property type="match status" value="1"/>
</dbReference>
<name>A0AAD9JI29_RIDPI</name>
<dbReference type="GO" id="GO:0005737">
    <property type="term" value="C:cytoplasm"/>
    <property type="evidence" value="ECO:0007669"/>
    <property type="project" value="TreeGrafter"/>
</dbReference>
<evidence type="ECO:0000256" key="1">
    <source>
        <dbReference type="ARBA" id="ARBA00023209"/>
    </source>
</evidence>
<organism evidence="6 7">
    <name type="scientific">Ridgeia piscesae</name>
    <name type="common">Tubeworm</name>
    <dbReference type="NCBI Taxonomy" id="27915"/>
    <lineage>
        <taxon>Eukaryota</taxon>
        <taxon>Metazoa</taxon>
        <taxon>Spiralia</taxon>
        <taxon>Lophotrochozoa</taxon>
        <taxon>Annelida</taxon>
        <taxon>Polychaeta</taxon>
        <taxon>Sedentaria</taxon>
        <taxon>Canalipalpata</taxon>
        <taxon>Sabellida</taxon>
        <taxon>Siboglinidae</taxon>
        <taxon>Ridgeia</taxon>
    </lineage>
</organism>
<evidence type="ECO:0000313" key="6">
    <source>
        <dbReference type="EMBL" id="KAK2153389.1"/>
    </source>
</evidence>
<dbReference type="AlphaFoldDB" id="A0AAD9JI29"/>
<dbReference type="Proteomes" id="UP001209878">
    <property type="component" value="Unassembled WGS sequence"/>
</dbReference>
<keyword evidence="1" id="KW-0443">Lipid metabolism</keyword>
<gene>
    <name evidence="6" type="ORF">NP493_2318g00005</name>
</gene>
<comment type="similarity">
    <text evidence="4">Belongs to the choline/ethanolamine kinase family.</text>
</comment>
<keyword evidence="7" id="KW-1185">Reference proteome</keyword>
<dbReference type="SUPFAM" id="SSF56112">
    <property type="entry name" value="Protein kinase-like (PK-like)"/>
    <property type="match status" value="1"/>
</dbReference>
<evidence type="ECO:0000256" key="5">
    <source>
        <dbReference type="ARBA" id="ARBA00038874"/>
    </source>
</evidence>
<dbReference type="Gene3D" id="3.30.200.20">
    <property type="entry name" value="Phosphorylase Kinase, domain 1"/>
    <property type="match status" value="1"/>
</dbReference>
<dbReference type="EC" id="2.7.1.82" evidence="5"/>
<keyword evidence="2" id="KW-1208">Phospholipid metabolism</keyword>
<dbReference type="CDD" id="cd05157">
    <property type="entry name" value="ETNK_euk"/>
    <property type="match status" value="1"/>
</dbReference>